<dbReference type="RefSeq" id="WP_254759661.1">
    <property type="nucleotide sequence ID" value="NZ_JANCLT010000007.1"/>
</dbReference>
<dbReference type="AlphaFoldDB" id="A0AA41XA60"/>
<comment type="caution">
    <text evidence="1">The sequence shown here is derived from an EMBL/GenBank/DDBJ whole genome shotgun (WGS) entry which is preliminary data.</text>
</comment>
<evidence type="ECO:0000313" key="2">
    <source>
        <dbReference type="Proteomes" id="UP001156102"/>
    </source>
</evidence>
<dbReference type="EMBL" id="JANCLT010000007">
    <property type="protein sequence ID" value="MCP8969740.1"/>
    <property type="molecule type" value="Genomic_DNA"/>
</dbReference>
<proteinExistence type="predicted"/>
<evidence type="ECO:0000313" key="1">
    <source>
        <dbReference type="EMBL" id="MCP8969740.1"/>
    </source>
</evidence>
<sequence length="134" mass="16078">MGYANIRLDDFQQKQRRITRGPRSHKKQKVQVFVPANIHAHFLYKHKSKRFPSSTAYASSIFMRELLEEKRSEELTYLAEPPESAMYFRKVNIHIDALYVPLIERLQEKWRYKHFRTAVARIFYNACIREGASW</sequence>
<protein>
    <submittedName>
        <fullName evidence="1">Uncharacterized protein</fullName>
    </submittedName>
</protein>
<reference evidence="1" key="1">
    <citation type="submission" date="2022-07" db="EMBL/GenBank/DDBJ databases">
        <authorList>
            <person name="Li W.-J."/>
            <person name="Deng Q.-Q."/>
        </authorList>
    </citation>
    <scope>NUCLEOTIDE SEQUENCE</scope>
    <source>
        <strain evidence="1">SYSU M60031</strain>
    </source>
</reference>
<organism evidence="1 2">
    <name type="scientific">Ectobacillus ponti</name>
    <dbReference type="NCBI Taxonomy" id="2961894"/>
    <lineage>
        <taxon>Bacteria</taxon>
        <taxon>Bacillati</taxon>
        <taxon>Bacillota</taxon>
        <taxon>Bacilli</taxon>
        <taxon>Bacillales</taxon>
        <taxon>Bacillaceae</taxon>
        <taxon>Ectobacillus</taxon>
    </lineage>
</organism>
<dbReference type="Proteomes" id="UP001156102">
    <property type="component" value="Unassembled WGS sequence"/>
</dbReference>
<accession>A0AA41XA60</accession>
<gene>
    <name evidence="1" type="ORF">NK662_14510</name>
</gene>
<keyword evidence="2" id="KW-1185">Reference proteome</keyword>
<name>A0AA41XA60_9BACI</name>